<keyword evidence="1" id="KW-0560">Oxidoreductase</keyword>
<dbReference type="Proteomes" id="UP001267638">
    <property type="component" value="Unassembled WGS sequence"/>
</dbReference>
<dbReference type="InterPro" id="IPR050493">
    <property type="entry name" value="FAD-dep_Monooxygenase_BioMet"/>
</dbReference>
<keyword evidence="5" id="KW-1185">Reference proteome</keyword>
<dbReference type="PANTHER" id="PTHR13789">
    <property type="entry name" value="MONOOXYGENASE"/>
    <property type="match status" value="1"/>
</dbReference>
<comment type="caution">
    <text evidence="4">The sequence shown here is derived from an EMBL/GenBank/DDBJ whole genome shotgun (WGS) entry which is preliminary data.</text>
</comment>
<dbReference type="PANTHER" id="PTHR13789:SF309">
    <property type="entry name" value="PUTATIVE (AFU_ORTHOLOGUE AFUA_6G14510)-RELATED"/>
    <property type="match status" value="1"/>
</dbReference>
<name>A0ABU1WYG5_SPHXE</name>
<evidence type="ECO:0000259" key="3">
    <source>
        <dbReference type="Pfam" id="PF01494"/>
    </source>
</evidence>
<evidence type="ECO:0000313" key="5">
    <source>
        <dbReference type="Proteomes" id="UP001267638"/>
    </source>
</evidence>
<dbReference type="EMBL" id="JAVDWV010000004">
    <property type="protein sequence ID" value="MDR7154350.1"/>
    <property type="molecule type" value="Genomic_DNA"/>
</dbReference>
<dbReference type="SUPFAM" id="SSF51905">
    <property type="entry name" value="FAD/NAD(P)-binding domain"/>
    <property type="match status" value="1"/>
</dbReference>
<dbReference type="InterPro" id="IPR002938">
    <property type="entry name" value="FAD-bd"/>
</dbReference>
<organism evidence="4 5">
    <name type="scientific">Sphingobium xenophagum</name>
    <dbReference type="NCBI Taxonomy" id="121428"/>
    <lineage>
        <taxon>Bacteria</taxon>
        <taxon>Pseudomonadati</taxon>
        <taxon>Pseudomonadota</taxon>
        <taxon>Alphaproteobacteria</taxon>
        <taxon>Sphingomonadales</taxon>
        <taxon>Sphingomonadaceae</taxon>
        <taxon>Sphingobium</taxon>
    </lineage>
</organism>
<evidence type="ECO:0000313" key="4">
    <source>
        <dbReference type="EMBL" id="MDR7154350.1"/>
    </source>
</evidence>
<evidence type="ECO:0000256" key="1">
    <source>
        <dbReference type="ARBA" id="ARBA00023002"/>
    </source>
</evidence>
<protein>
    <submittedName>
        <fullName evidence="4">2-polyprenyl-6-methoxyphenol hydroxylase-like FAD-dependent oxidoreductase</fullName>
    </submittedName>
</protein>
<reference evidence="4 5" key="1">
    <citation type="submission" date="2023-07" db="EMBL/GenBank/DDBJ databases">
        <title>Sorghum-associated microbial communities from plants grown in Nebraska, USA.</title>
        <authorList>
            <person name="Schachtman D."/>
        </authorList>
    </citation>
    <scope>NUCLEOTIDE SEQUENCE [LARGE SCALE GENOMIC DNA]</scope>
    <source>
        <strain evidence="4 5">4256</strain>
    </source>
</reference>
<keyword evidence="2" id="KW-0503">Monooxygenase</keyword>
<feature type="domain" description="FAD-binding" evidence="3">
    <location>
        <begin position="22"/>
        <end position="357"/>
    </location>
</feature>
<dbReference type="Gene3D" id="3.50.50.60">
    <property type="entry name" value="FAD/NAD(P)-binding domain"/>
    <property type="match status" value="1"/>
</dbReference>
<sequence>MPQLCSAWPTNHKRMGEPEVQSVLIIGGGIGGMAAAIRLSQLGQKVKLIDSDPNWRVYGAGITVTGPTFRAFKRLGLLDQIVANGGCVKGIKTFHYSGAFLHESDAEPVEPGLPASGGIMRPVLHTIMSTEVRRLGVEVVLGVTAQQIINHENCVEVTFSDGTQQSFDLVVGADGIYSKTRTAILPDAIEPKPTGQGSWRIVAPRPEGMTHAQFYVGHENLVGMSAVSSDTIYLFILNPDPDRKWIAPEDQPAMVRSLLADFGGDVAVIRDSVSEASSIVYRPLEAALQPAPWSVGRVVLIGDAVHATTPHLASGAGAAVEDALVLGEELQRAGQDVLGALHAYTERRYERCRIVVEGSVAIGQHQLQRGPMDRLGPLMKAPLSALSAEY</sequence>
<dbReference type="NCBIfam" id="NF005313">
    <property type="entry name" value="PRK06847.1"/>
    <property type="match status" value="1"/>
</dbReference>
<accession>A0ABU1WYG5</accession>
<gene>
    <name evidence="4" type="ORF">J2W40_001162</name>
</gene>
<dbReference type="Pfam" id="PF01494">
    <property type="entry name" value="FAD_binding_3"/>
    <property type="match status" value="1"/>
</dbReference>
<evidence type="ECO:0000256" key="2">
    <source>
        <dbReference type="ARBA" id="ARBA00023033"/>
    </source>
</evidence>
<dbReference type="InterPro" id="IPR036188">
    <property type="entry name" value="FAD/NAD-bd_sf"/>
</dbReference>
<dbReference type="PRINTS" id="PR00420">
    <property type="entry name" value="RNGMNOXGNASE"/>
</dbReference>
<proteinExistence type="predicted"/>